<sequence length="352" mass="40592">MTKMRSKYRPFLRQITIAALTTVLLYYAVLFIHQGTIWVFNLGILIELTFVFFFLLAIFWSHSLISKTFTSAATHKLPYFWKPVLEGLTVVVSSIIICYLLYFLPYTIFFSLAGVKLVLLPERVRLAYVISSIASLFFYYFVERQRNIKQLQAEHLRAEQLQKENFRAQLESLKNQVNPHFLFNSLNVLNSLIYVDPDKAAAFLSQLSDVYRALLDNSNKQLVPLQKELNLANSYSYLMKTRFGDSVQINTDVPSDKLSLELPPSSLQMLIENAIKHNGSTKQKPLRICIYTEGDALIVKNNRQPRLEEVKSTKVGLKNIRNRYSYITDRQVTVEQTADAFLVKLPLLKVEA</sequence>
<feature type="transmembrane region" description="Helical" evidence="1">
    <location>
        <begin position="38"/>
        <end position="60"/>
    </location>
</feature>
<organism evidence="3 4">
    <name type="scientific">Pontibacter ummariensis</name>
    <dbReference type="NCBI Taxonomy" id="1610492"/>
    <lineage>
        <taxon>Bacteria</taxon>
        <taxon>Pseudomonadati</taxon>
        <taxon>Bacteroidota</taxon>
        <taxon>Cytophagia</taxon>
        <taxon>Cytophagales</taxon>
        <taxon>Hymenobacteraceae</taxon>
        <taxon>Pontibacter</taxon>
    </lineage>
</organism>
<dbReference type="GO" id="GO:0000155">
    <property type="term" value="F:phosphorelay sensor kinase activity"/>
    <property type="evidence" value="ECO:0007669"/>
    <property type="project" value="InterPro"/>
</dbReference>
<keyword evidence="4" id="KW-1185">Reference proteome</keyword>
<dbReference type="PANTHER" id="PTHR34220:SF7">
    <property type="entry name" value="SENSOR HISTIDINE KINASE YPDA"/>
    <property type="match status" value="1"/>
</dbReference>
<evidence type="ECO:0000259" key="2">
    <source>
        <dbReference type="Pfam" id="PF06580"/>
    </source>
</evidence>
<keyword evidence="1" id="KW-0812">Transmembrane</keyword>
<dbReference type="EMBL" id="FZOQ01000036">
    <property type="protein sequence ID" value="SNT25526.1"/>
    <property type="molecule type" value="Genomic_DNA"/>
</dbReference>
<proteinExistence type="predicted"/>
<feature type="transmembrane region" description="Helical" evidence="1">
    <location>
        <begin position="124"/>
        <end position="142"/>
    </location>
</feature>
<dbReference type="AlphaFoldDB" id="A0A239L4K9"/>
<feature type="transmembrane region" description="Helical" evidence="1">
    <location>
        <begin position="80"/>
        <end position="104"/>
    </location>
</feature>
<keyword evidence="3" id="KW-0808">Transferase</keyword>
<keyword evidence="1" id="KW-1133">Transmembrane helix</keyword>
<dbReference type="InterPro" id="IPR010559">
    <property type="entry name" value="Sig_transdc_His_kin_internal"/>
</dbReference>
<dbReference type="OrthoDB" id="927174at2"/>
<dbReference type="Pfam" id="PF06580">
    <property type="entry name" value="His_kinase"/>
    <property type="match status" value="1"/>
</dbReference>
<evidence type="ECO:0000313" key="4">
    <source>
        <dbReference type="Proteomes" id="UP000198432"/>
    </source>
</evidence>
<gene>
    <name evidence="3" type="ORF">SAMN06296052_1367</name>
</gene>
<accession>A0A239L4K9</accession>
<dbReference type="InterPro" id="IPR050640">
    <property type="entry name" value="Bact_2-comp_sensor_kinase"/>
</dbReference>
<dbReference type="Proteomes" id="UP000198432">
    <property type="component" value="Unassembled WGS sequence"/>
</dbReference>
<feature type="transmembrane region" description="Helical" evidence="1">
    <location>
        <begin position="12"/>
        <end position="32"/>
    </location>
</feature>
<keyword evidence="1" id="KW-0472">Membrane</keyword>
<dbReference type="GO" id="GO:0016020">
    <property type="term" value="C:membrane"/>
    <property type="evidence" value="ECO:0007669"/>
    <property type="project" value="InterPro"/>
</dbReference>
<evidence type="ECO:0000313" key="3">
    <source>
        <dbReference type="EMBL" id="SNT25526.1"/>
    </source>
</evidence>
<dbReference type="PANTHER" id="PTHR34220">
    <property type="entry name" value="SENSOR HISTIDINE KINASE YPDA"/>
    <property type="match status" value="1"/>
</dbReference>
<reference evidence="4" key="1">
    <citation type="submission" date="2017-06" db="EMBL/GenBank/DDBJ databases">
        <authorList>
            <person name="Varghese N."/>
            <person name="Submissions S."/>
        </authorList>
    </citation>
    <scope>NUCLEOTIDE SEQUENCE [LARGE SCALE GENOMIC DNA]</scope>
    <source>
        <strain evidence="4">NKM1</strain>
    </source>
</reference>
<keyword evidence="3" id="KW-0418">Kinase</keyword>
<name>A0A239L4K9_9BACT</name>
<dbReference type="RefSeq" id="WP_089321680.1">
    <property type="nucleotide sequence ID" value="NZ_FZOQ01000036.1"/>
</dbReference>
<feature type="domain" description="Signal transduction histidine kinase internal region" evidence="2">
    <location>
        <begin position="168"/>
        <end position="246"/>
    </location>
</feature>
<protein>
    <submittedName>
        <fullName evidence="3">Histidine kinase</fullName>
    </submittedName>
</protein>
<evidence type="ECO:0000256" key="1">
    <source>
        <dbReference type="SAM" id="Phobius"/>
    </source>
</evidence>